<organism evidence="2 3">
    <name type="scientific">Setaria viridis</name>
    <name type="common">Green bristlegrass</name>
    <name type="synonym">Setaria italica subsp. viridis</name>
    <dbReference type="NCBI Taxonomy" id="4556"/>
    <lineage>
        <taxon>Eukaryota</taxon>
        <taxon>Viridiplantae</taxon>
        <taxon>Streptophyta</taxon>
        <taxon>Embryophyta</taxon>
        <taxon>Tracheophyta</taxon>
        <taxon>Spermatophyta</taxon>
        <taxon>Magnoliopsida</taxon>
        <taxon>Liliopsida</taxon>
        <taxon>Poales</taxon>
        <taxon>Poaceae</taxon>
        <taxon>PACMAD clade</taxon>
        <taxon>Panicoideae</taxon>
        <taxon>Panicodae</taxon>
        <taxon>Paniceae</taxon>
        <taxon>Cenchrinae</taxon>
        <taxon>Setaria</taxon>
    </lineage>
</organism>
<name>A0A4U6VAD3_SETVI</name>
<evidence type="ECO:0000313" key="3">
    <source>
        <dbReference type="Proteomes" id="UP000298652"/>
    </source>
</evidence>
<feature type="region of interest" description="Disordered" evidence="1">
    <location>
        <begin position="43"/>
        <end position="138"/>
    </location>
</feature>
<dbReference type="AlphaFoldDB" id="A0A4U6VAD3"/>
<evidence type="ECO:0000256" key="1">
    <source>
        <dbReference type="SAM" id="MobiDB-lite"/>
    </source>
</evidence>
<sequence length="138" mass="14771">MSIGGAERRGCRRDWIPRWWRPRALEERREGAAAVTGSYSDGIREHRWRGGDSSGLPSAGGGGEAPSVRRLRACDADQMPKATGSTGGQADTVTVAAGRKGTDARRTASFSDNPRMGTKHKLDAIVPAPSPRRTTRAS</sequence>
<evidence type="ECO:0000313" key="2">
    <source>
        <dbReference type="EMBL" id="TKW20877.1"/>
    </source>
</evidence>
<dbReference type="EMBL" id="CM016555">
    <property type="protein sequence ID" value="TKW20877.1"/>
    <property type="molecule type" value="Genomic_DNA"/>
</dbReference>
<reference evidence="2" key="1">
    <citation type="submission" date="2019-03" db="EMBL/GenBank/DDBJ databases">
        <title>WGS assembly of Setaria viridis.</title>
        <authorList>
            <person name="Huang P."/>
            <person name="Jenkins J."/>
            <person name="Grimwood J."/>
            <person name="Barry K."/>
            <person name="Healey A."/>
            <person name="Mamidi S."/>
            <person name="Sreedasyam A."/>
            <person name="Shu S."/>
            <person name="Feldman M."/>
            <person name="Wu J."/>
            <person name="Yu Y."/>
            <person name="Chen C."/>
            <person name="Johnson J."/>
            <person name="Rokhsar D."/>
            <person name="Baxter I."/>
            <person name="Schmutz J."/>
            <person name="Brutnell T."/>
            <person name="Kellogg E."/>
        </authorList>
    </citation>
    <scope>NUCLEOTIDE SEQUENCE [LARGE SCALE GENOMIC DNA]</scope>
</reference>
<keyword evidence="3" id="KW-1185">Reference proteome</keyword>
<accession>A0A4U6VAD3</accession>
<proteinExistence type="predicted"/>
<dbReference type="Proteomes" id="UP000298652">
    <property type="component" value="Chromosome 4"/>
</dbReference>
<gene>
    <name evidence="2" type="ORF">SEVIR_4G118902v2</name>
</gene>
<protein>
    <submittedName>
        <fullName evidence="2">Uncharacterized protein</fullName>
    </submittedName>
</protein>
<dbReference type="Gramene" id="TKW20877">
    <property type="protein sequence ID" value="TKW20877"/>
    <property type="gene ID" value="SEVIR_4G118902v2"/>
</dbReference>